<dbReference type="InterPro" id="IPR017039">
    <property type="entry name" value="Virul_fac_BrkB"/>
</dbReference>
<evidence type="ECO:0000313" key="9">
    <source>
        <dbReference type="Proteomes" id="UP000278398"/>
    </source>
</evidence>
<feature type="transmembrane region" description="Helical" evidence="7">
    <location>
        <begin position="263"/>
        <end position="285"/>
    </location>
</feature>
<protein>
    <submittedName>
        <fullName evidence="8">YihY/virulence factor BrkB family protein</fullName>
    </submittedName>
</protein>
<feature type="transmembrane region" description="Helical" evidence="7">
    <location>
        <begin position="152"/>
        <end position="185"/>
    </location>
</feature>
<feature type="region of interest" description="Disordered" evidence="6">
    <location>
        <begin position="294"/>
        <end position="324"/>
    </location>
</feature>
<comment type="subcellular location">
    <subcellularLocation>
        <location evidence="1">Cell membrane</location>
        <topology evidence="1">Multi-pass membrane protein</topology>
    </subcellularLocation>
</comment>
<keyword evidence="4 7" id="KW-1133">Transmembrane helix</keyword>
<name>A0A3R9Y7S6_9HYPH</name>
<keyword evidence="3 7" id="KW-0812">Transmembrane</keyword>
<dbReference type="AlphaFoldDB" id="A0A3R9Y7S6"/>
<reference evidence="8 9" key="1">
    <citation type="submission" date="2018-12" db="EMBL/GenBank/DDBJ databases">
        <title>Mesorhizobium carbonis sp. nov., isolated from coal mine water.</title>
        <authorList>
            <person name="Xin W."/>
            <person name="Xu Z."/>
            <person name="Xiang F."/>
            <person name="Zhang J."/>
            <person name="Xi L."/>
            <person name="Liu J."/>
        </authorList>
    </citation>
    <scope>NUCLEOTIDE SEQUENCE [LARGE SCALE GENOMIC DNA]</scope>
    <source>
        <strain evidence="8 9">B2.3</strain>
    </source>
</reference>
<dbReference type="OrthoDB" id="9781030at2"/>
<evidence type="ECO:0000256" key="2">
    <source>
        <dbReference type="ARBA" id="ARBA00022475"/>
    </source>
</evidence>
<dbReference type="Pfam" id="PF03631">
    <property type="entry name" value="Virul_fac_BrkB"/>
    <property type="match status" value="1"/>
</dbReference>
<proteinExistence type="predicted"/>
<evidence type="ECO:0000313" key="8">
    <source>
        <dbReference type="EMBL" id="RST85116.1"/>
    </source>
</evidence>
<evidence type="ECO:0000256" key="7">
    <source>
        <dbReference type="SAM" id="Phobius"/>
    </source>
</evidence>
<dbReference type="RefSeq" id="WP_126701207.1">
    <property type="nucleotide sequence ID" value="NZ_RWKW01000065.1"/>
</dbReference>
<dbReference type="Proteomes" id="UP000278398">
    <property type="component" value="Unassembled WGS sequence"/>
</dbReference>
<dbReference type="NCBIfam" id="TIGR00765">
    <property type="entry name" value="yihY_not_rbn"/>
    <property type="match status" value="1"/>
</dbReference>
<organism evidence="8 9">
    <name type="scientific">Aquibium carbonis</name>
    <dbReference type="NCBI Taxonomy" id="2495581"/>
    <lineage>
        <taxon>Bacteria</taxon>
        <taxon>Pseudomonadati</taxon>
        <taxon>Pseudomonadota</taxon>
        <taxon>Alphaproteobacteria</taxon>
        <taxon>Hyphomicrobiales</taxon>
        <taxon>Phyllobacteriaceae</taxon>
        <taxon>Aquibium</taxon>
    </lineage>
</organism>
<comment type="caution">
    <text evidence="8">The sequence shown here is derived from an EMBL/GenBank/DDBJ whole genome shotgun (WGS) entry which is preliminary data.</text>
</comment>
<keyword evidence="9" id="KW-1185">Reference proteome</keyword>
<feature type="transmembrane region" description="Helical" evidence="7">
    <location>
        <begin position="43"/>
        <end position="72"/>
    </location>
</feature>
<evidence type="ECO:0000256" key="6">
    <source>
        <dbReference type="SAM" id="MobiDB-lite"/>
    </source>
</evidence>
<dbReference type="PIRSF" id="PIRSF035875">
    <property type="entry name" value="RNase_BN"/>
    <property type="match status" value="1"/>
</dbReference>
<feature type="transmembrane region" description="Helical" evidence="7">
    <location>
        <begin position="229"/>
        <end position="251"/>
    </location>
</feature>
<dbReference type="GO" id="GO:0005886">
    <property type="term" value="C:plasma membrane"/>
    <property type="evidence" value="ECO:0007669"/>
    <property type="project" value="UniProtKB-SubCell"/>
</dbReference>
<keyword evidence="5 7" id="KW-0472">Membrane</keyword>
<evidence type="ECO:0000256" key="1">
    <source>
        <dbReference type="ARBA" id="ARBA00004651"/>
    </source>
</evidence>
<evidence type="ECO:0000256" key="3">
    <source>
        <dbReference type="ARBA" id="ARBA00022692"/>
    </source>
</evidence>
<dbReference type="PANTHER" id="PTHR30213:SF0">
    <property type="entry name" value="UPF0761 MEMBRANE PROTEIN YIHY"/>
    <property type="match status" value="1"/>
</dbReference>
<evidence type="ECO:0000256" key="4">
    <source>
        <dbReference type="ARBA" id="ARBA00022989"/>
    </source>
</evidence>
<dbReference type="PANTHER" id="PTHR30213">
    <property type="entry name" value="INNER MEMBRANE PROTEIN YHJD"/>
    <property type="match status" value="1"/>
</dbReference>
<gene>
    <name evidence="8" type="ORF">EJC49_17385</name>
</gene>
<dbReference type="EMBL" id="RWKW01000065">
    <property type="protein sequence ID" value="RST85116.1"/>
    <property type="molecule type" value="Genomic_DNA"/>
</dbReference>
<accession>A0A3R9Y7S6</accession>
<evidence type="ECO:0000256" key="5">
    <source>
        <dbReference type="ARBA" id="ARBA00023136"/>
    </source>
</evidence>
<sequence length="324" mass="35465">MTRADAPSDIDRGRDADWPSQIPARGWKDIVFRLYREMVEDRVTLVAAGAAFYLMLAIFPALGAFVSIYGFVADPTSIAGQIDFLRGVLPDGGLDLIVGQLESFANQERSALSLGLGVTLAVSLWSANNGVKTLFEALNIAYEEEEKRSFIWLNLVAFTFTLGFMLTFILMVAVVGIVPMVLSLVNLGGFSETLISVGRWVLMILVMIVGVSLLYRFGPSRARAKWRWISWGSILATLTWLIMSVGFSYYLQNFADYNATYGSLGAAIGFMLWMWLSALILIVGAELNAEMEHQTARDSTSGDPQPMGQRGAVVADTLGKSTAD</sequence>
<keyword evidence="2" id="KW-1003">Cell membrane</keyword>
<feature type="transmembrane region" description="Helical" evidence="7">
    <location>
        <begin position="197"/>
        <end position="217"/>
    </location>
</feature>